<keyword evidence="20" id="KW-1185">Reference proteome</keyword>
<dbReference type="Proteomes" id="UP000077755">
    <property type="component" value="Chromosome 8"/>
</dbReference>
<dbReference type="GO" id="GO:0009653">
    <property type="term" value="P:anatomical structure morphogenesis"/>
    <property type="evidence" value="ECO:0007669"/>
    <property type="project" value="UniProtKB-ARBA"/>
</dbReference>
<keyword evidence="6" id="KW-0964">Secreted</keyword>
<dbReference type="InterPro" id="IPR001611">
    <property type="entry name" value="Leu-rich_rpt"/>
</dbReference>
<dbReference type="GO" id="GO:0005886">
    <property type="term" value="C:plasma membrane"/>
    <property type="evidence" value="ECO:0007669"/>
    <property type="project" value="UniProtKB-SubCell"/>
</dbReference>
<evidence type="ECO:0000256" key="12">
    <source>
        <dbReference type="ARBA" id="ARBA00022989"/>
    </source>
</evidence>
<dbReference type="InterPro" id="IPR046956">
    <property type="entry name" value="RLP23-like"/>
</dbReference>
<keyword evidence="7" id="KW-0433">Leucine-rich repeat</keyword>
<dbReference type="FunFam" id="3.80.10.10:FF:000111">
    <property type="entry name" value="LRR receptor-like serine/threonine-protein kinase ERECTA"/>
    <property type="match status" value="1"/>
</dbReference>
<feature type="domain" description="Leucine-rich repeat-containing N-terminal plant-type" evidence="18">
    <location>
        <begin position="10"/>
        <end position="51"/>
    </location>
</feature>
<dbReference type="PRINTS" id="PR00019">
    <property type="entry name" value="LEURICHRPT"/>
</dbReference>
<dbReference type="GO" id="GO:0005179">
    <property type="term" value="F:hormone activity"/>
    <property type="evidence" value="ECO:0007669"/>
    <property type="project" value="UniProtKB-KW"/>
</dbReference>
<dbReference type="Pfam" id="PF08263">
    <property type="entry name" value="LRRNT_2"/>
    <property type="match status" value="1"/>
</dbReference>
<dbReference type="GO" id="GO:0051707">
    <property type="term" value="P:response to other organism"/>
    <property type="evidence" value="ECO:0007669"/>
    <property type="project" value="UniProtKB-ARBA"/>
</dbReference>
<evidence type="ECO:0000256" key="4">
    <source>
        <dbReference type="ARBA" id="ARBA00009592"/>
    </source>
</evidence>
<evidence type="ECO:0000256" key="2">
    <source>
        <dbReference type="ARBA" id="ARBA00004613"/>
    </source>
</evidence>
<accession>A0AAF1B9B7</accession>
<evidence type="ECO:0000256" key="16">
    <source>
        <dbReference type="ARBA" id="ARBA00023180"/>
    </source>
</evidence>
<dbReference type="FunFam" id="3.80.10.10:FF:001347">
    <property type="entry name" value="LRR receptor-like serine/threonine-protein kinase GSO2"/>
    <property type="match status" value="1"/>
</dbReference>
<keyword evidence="16" id="KW-0325">Glycoprotein</keyword>
<keyword evidence="5" id="KW-1003">Cell membrane</keyword>
<dbReference type="Pfam" id="PF00560">
    <property type="entry name" value="LRR_1"/>
    <property type="match status" value="11"/>
</dbReference>
<dbReference type="GO" id="GO:0005576">
    <property type="term" value="C:extracellular region"/>
    <property type="evidence" value="ECO:0007669"/>
    <property type="project" value="UniProtKB-SubCell"/>
</dbReference>
<keyword evidence="14" id="KW-1015">Disulfide bond</keyword>
<evidence type="ECO:0000313" key="20">
    <source>
        <dbReference type="Proteomes" id="UP000077755"/>
    </source>
</evidence>
<evidence type="ECO:0000256" key="10">
    <source>
        <dbReference type="ARBA" id="ARBA00022729"/>
    </source>
</evidence>
<dbReference type="PANTHER" id="PTHR48063:SF103">
    <property type="entry name" value="LEUCINE-RICH RECEPTOR-LIKE KINASE FAMILY PROTEIN"/>
    <property type="match status" value="1"/>
</dbReference>
<dbReference type="GO" id="GO:0006952">
    <property type="term" value="P:defense response"/>
    <property type="evidence" value="ECO:0007669"/>
    <property type="project" value="UniProtKB-ARBA"/>
</dbReference>
<evidence type="ECO:0000256" key="17">
    <source>
        <dbReference type="SAM" id="Phobius"/>
    </source>
</evidence>
<feature type="transmembrane region" description="Helical" evidence="17">
    <location>
        <begin position="820"/>
        <end position="842"/>
    </location>
</feature>
<gene>
    <name evidence="19" type="ORF">DCAR_0830509</name>
</gene>
<name>A0AAF1B9B7_DAUCS</name>
<dbReference type="FunFam" id="3.80.10.10:FF:000095">
    <property type="entry name" value="LRR receptor-like serine/threonine-protein kinase GSO1"/>
    <property type="match status" value="1"/>
</dbReference>
<dbReference type="SMART" id="SM00369">
    <property type="entry name" value="LRR_TYP"/>
    <property type="match status" value="9"/>
</dbReference>
<dbReference type="Pfam" id="PF05498">
    <property type="entry name" value="RALF"/>
    <property type="match status" value="1"/>
</dbReference>
<dbReference type="EMBL" id="CP093350">
    <property type="protein sequence ID" value="WOH11030.1"/>
    <property type="molecule type" value="Genomic_DNA"/>
</dbReference>
<dbReference type="GO" id="GO:0099402">
    <property type="term" value="P:plant organ development"/>
    <property type="evidence" value="ECO:0007669"/>
    <property type="project" value="UniProtKB-ARBA"/>
</dbReference>
<reference evidence="19" key="1">
    <citation type="journal article" date="2016" name="Nat. Genet.">
        <title>A high-quality carrot genome assembly provides new insights into carotenoid accumulation and asterid genome evolution.</title>
        <authorList>
            <person name="Iorizzo M."/>
            <person name="Ellison S."/>
            <person name="Senalik D."/>
            <person name="Zeng P."/>
            <person name="Satapoomin P."/>
            <person name="Huang J."/>
            <person name="Bowman M."/>
            <person name="Iovene M."/>
            <person name="Sanseverino W."/>
            <person name="Cavagnaro P."/>
            <person name="Yildiz M."/>
            <person name="Macko-Podgorni A."/>
            <person name="Moranska E."/>
            <person name="Grzebelus E."/>
            <person name="Grzebelus D."/>
            <person name="Ashrafi H."/>
            <person name="Zheng Z."/>
            <person name="Cheng S."/>
            <person name="Spooner D."/>
            <person name="Van Deynze A."/>
            <person name="Simon P."/>
        </authorList>
    </citation>
    <scope>NUCLEOTIDE SEQUENCE</scope>
    <source>
        <tissue evidence="19">Leaf</tissue>
    </source>
</reference>
<dbReference type="Gene3D" id="3.80.10.10">
    <property type="entry name" value="Ribonuclease Inhibitor"/>
    <property type="match status" value="5"/>
</dbReference>
<keyword evidence="11" id="KW-0677">Repeat</keyword>
<keyword evidence="9" id="KW-0372">Hormone</keyword>
<dbReference type="InterPro" id="IPR003591">
    <property type="entry name" value="Leu-rich_rpt_typical-subtyp"/>
</dbReference>
<evidence type="ECO:0000256" key="7">
    <source>
        <dbReference type="ARBA" id="ARBA00022614"/>
    </source>
</evidence>
<evidence type="ECO:0000259" key="18">
    <source>
        <dbReference type="Pfam" id="PF08263"/>
    </source>
</evidence>
<dbReference type="SUPFAM" id="SSF52058">
    <property type="entry name" value="L domain-like"/>
    <property type="match status" value="3"/>
</dbReference>
<proteinExistence type="inferred from homology"/>
<keyword evidence="8 17" id="KW-0812">Transmembrane</keyword>
<dbReference type="InterPro" id="IPR032675">
    <property type="entry name" value="LRR_dom_sf"/>
</dbReference>
<evidence type="ECO:0000313" key="19">
    <source>
        <dbReference type="EMBL" id="WOH11030.1"/>
    </source>
</evidence>
<evidence type="ECO:0000256" key="9">
    <source>
        <dbReference type="ARBA" id="ARBA00022702"/>
    </source>
</evidence>
<evidence type="ECO:0000256" key="6">
    <source>
        <dbReference type="ARBA" id="ARBA00022525"/>
    </source>
</evidence>
<keyword evidence="13 17" id="KW-0472">Membrane</keyword>
<evidence type="ECO:0000256" key="5">
    <source>
        <dbReference type="ARBA" id="ARBA00022475"/>
    </source>
</evidence>
<dbReference type="PROSITE" id="PS51450">
    <property type="entry name" value="LRR"/>
    <property type="match status" value="1"/>
</dbReference>
<comment type="similarity">
    <text evidence="3">Belongs to the plant rapid alkalinization factor (RALF) family.</text>
</comment>
<dbReference type="InterPro" id="IPR013210">
    <property type="entry name" value="LRR_N_plant-typ"/>
</dbReference>
<evidence type="ECO:0000256" key="8">
    <source>
        <dbReference type="ARBA" id="ARBA00022692"/>
    </source>
</evidence>
<organism evidence="19 20">
    <name type="scientific">Daucus carota subsp. sativus</name>
    <name type="common">Carrot</name>
    <dbReference type="NCBI Taxonomy" id="79200"/>
    <lineage>
        <taxon>Eukaryota</taxon>
        <taxon>Viridiplantae</taxon>
        <taxon>Streptophyta</taxon>
        <taxon>Embryophyta</taxon>
        <taxon>Tracheophyta</taxon>
        <taxon>Spermatophyta</taxon>
        <taxon>Magnoliopsida</taxon>
        <taxon>eudicotyledons</taxon>
        <taxon>Gunneridae</taxon>
        <taxon>Pentapetalae</taxon>
        <taxon>asterids</taxon>
        <taxon>campanulids</taxon>
        <taxon>Apiales</taxon>
        <taxon>Apiaceae</taxon>
        <taxon>Apioideae</taxon>
        <taxon>Scandiceae</taxon>
        <taxon>Daucinae</taxon>
        <taxon>Daucus</taxon>
        <taxon>Daucus sect. Daucus</taxon>
    </lineage>
</organism>
<dbReference type="AlphaFoldDB" id="A0AAF1B9B7"/>
<keyword evidence="12 17" id="KW-1133">Transmembrane helix</keyword>
<protein>
    <recommendedName>
        <fullName evidence="18">Leucine-rich repeat-containing N-terminal plant-type domain-containing protein</fullName>
    </recommendedName>
</protein>
<comment type="subcellular location">
    <subcellularLocation>
        <location evidence="1">Cell membrane</location>
        <topology evidence="1">Single-pass type I membrane protein</topology>
    </subcellularLocation>
    <subcellularLocation>
        <location evidence="2">Secreted</location>
    </subcellularLocation>
</comment>
<dbReference type="InterPro" id="IPR008801">
    <property type="entry name" value="RALF"/>
</dbReference>
<comment type="similarity">
    <text evidence="4">Belongs to the RLP family.</text>
</comment>
<reference evidence="19" key="2">
    <citation type="submission" date="2022-03" db="EMBL/GenBank/DDBJ databases">
        <title>Draft title - Genomic analysis of global carrot germplasm unveils the trajectory of domestication and the origin of high carotenoid orange carrot.</title>
        <authorList>
            <person name="Iorizzo M."/>
            <person name="Ellison S."/>
            <person name="Senalik D."/>
            <person name="Macko-Podgorni A."/>
            <person name="Grzebelus D."/>
            <person name="Bostan H."/>
            <person name="Rolling W."/>
            <person name="Curaba J."/>
            <person name="Simon P."/>
        </authorList>
    </citation>
    <scope>NUCLEOTIDE SEQUENCE</scope>
    <source>
        <tissue evidence="19">Leaf</tissue>
    </source>
</reference>
<evidence type="ECO:0000256" key="14">
    <source>
        <dbReference type="ARBA" id="ARBA00023157"/>
    </source>
</evidence>
<evidence type="ECO:0000256" key="3">
    <source>
        <dbReference type="ARBA" id="ARBA00009178"/>
    </source>
</evidence>
<keyword evidence="15" id="KW-0675">Receptor</keyword>
<dbReference type="PANTHER" id="PTHR48063">
    <property type="entry name" value="LRR RECEPTOR-LIKE KINASE"/>
    <property type="match status" value="1"/>
</dbReference>
<evidence type="ECO:0000256" key="15">
    <source>
        <dbReference type="ARBA" id="ARBA00023170"/>
    </source>
</evidence>
<dbReference type="FunFam" id="3.80.10.10:FF:000400">
    <property type="entry name" value="Nuclear pore complex protein NUP107"/>
    <property type="match status" value="1"/>
</dbReference>
<sequence length="878" mass="98382">MVNNNNKCIETERLALLDIKQGLADTYGSLSSWGSSKDDENCCQWSLLECDSDTGHVTHLHLSSLNDGDTNDASNISSSLLLLRNLQYLDLSYNGFDIPIPSFFGSLPNLVHLDLSGCHFQGAIPDELGNLSKLSFLDLSYNQLEGMISNSVRNLSSLQTVDFSQNNLTGNLQDLLYMLPEATLQTLSISENQLTGSLPDITAFSFLEELLVDYNQLNGFLPKEFKHKSVLTILSLSNNYLRGSLPDFSGFSFLQGLYLNDNKFSGSVPDFDGCSALESLYLPGNQLTGWETQSIGQLTNLVRLDLSRNSINSTINEHHLSELYNLNQMNASFNSLTFNMSSDWLPPFKLDHLLLASCKLGPKFPIWIRNQTEISLLDFSSTQISDTIPMWFWDNFTKIIKLDLSSNKISGTLSSIPLHIDEINLSSNYFEGPLPRIPTICSEINLSHNNFSGELVLSAAEVMSLRFLDLSHNLLFGEIPDSWKYFEDLIFLNLGNNNFSGRIPMSIRYLHSLNKLILRNNKLYGEFPESLRNCTELGFVDVGLNGLSGTVPAWIGKDLPQLYALVLKSNKFYGSLPDDLCYLSHLHFLDLSMNRLSGNVPQCFSRLIAMTNNGTGTTDHHNNRILSASSDRRNPYNRGCSKITRCRSNSGDVSYLDEALAGWKGKEREFRGNFASLNMIDLSSNKFTGEFPTGIARLLDLKGLNLSRNQFYGKVPVQIGRLFELEVLDLSSNNFSGDIPRSMTGLTFLAYLDLSSNNFSARIPLGGQLQAFNSSMYEGNPGLCGLPLTKRCPGDKTRVEVPPPSNGNEVDEDEILYERWLYISTALGFSTSFWGICVTLLVNRRWRHAYFLFLTNLKDQLYVFIIVHIARLKVRLQG</sequence>
<dbReference type="Pfam" id="PF13855">
    <property type="entry name" value="LRR_8"/>
    <property type="match status" value="1"/>
</dbReference>
<keyword evidence="10" id="KW-0732">Signal</keyword>
<evidence type="ECO:0000256" key="11">
    <source>
        <dbReference type="ARBA" id="ARBA00022737"/>
    </source>
</evidence>
<evidence type="ECO:0000256" key="1">
    <source>
        <dbReference type="ARBA" id="ARBA00004251"/>
    </source>
</evidence>
<evidence type="ECO:0000256" key="13">
    <source>
        <dbReference type="ARBA" id="ARBA00023136"/>
    </source>
</evidence>